<sequence length="810" mass="91919">MDAETCIIYNRKQEDSSSTEDSGFFVDDEQIDESNTVEKTEEQIDESNTVEKTEELPTGPRTKTEELPTGPLLRTWSNQRSFMTKSSRRLILDKEEDETWHMYKIRERQLELAQVAKSARRRAQEAAQLVSENCTVANLDALNTVALFFKKENIDLHKQVRAHLQQIQSQQKLLVSRHAPNLLYATQLHDIAARHYIASLQAAWARSGIVSTHLQTPNDHASWHKRWADERDWGLSTAPTSTWLLLQGSRLRAFKVDRDICTNEARGFPLHEFKKQGLIEIRGRDGKFCLTLGKQILRIDRSCGTFARNIDDVEPLAVIEAEASLRLDRASRCALEAPFIILFNDITAIAIAPNLKLPSQKRPSLYDRLLVGSSSQNLEIGRDSALDPRSFSIFFHDIKIIFTSPSTTDAIAWVLEICASFGKKKQVALLDIQSIKGGIVRNSLAPKAPSEAFDLVIHDAIYTFLPSTLDDKSRWIVALQAAAKVQRVKHDDHEYLAQTRHLLNTSHTREPDNINKDIQNIELEQIIREAAQCVDDDQAKELTAKLNSLEQKHLSEAALARETAVALRRRYEAEKEKQYLSRPTSGTNVKSNTPQVIIFQCQGQARREPRIEAKEFSKQLALGRMVLVSLIESSPQLKFEYISIDPLKDDDLEDDTSMTLFDRYQMWKSKFSLKTDESIFRDAVEELIADQAERWQSALAALQLRHDNSSVLAFIRLLDGPEEYARPPRDGDVAIIYSAGVSDRGFNATFADRTQTAAPVVAAAISWLDKNRALAQRFLRVDSDSTDQDEHSPLAYTKVMRLLFQQAILR</sequence>
<organism evidence="2">
    <name type="scientific">Aureoumbra lagunensis</name>
    <dbReference type="NCBI Taxonomy" id="44058"/>
    <lineage>
        <taxon>Eukaryota</taxon>
        <taxon>Sar</taxon>
        <taxon>Stramenopiles</taxon>
        <taxon>Ochrophyta</taxon>
        <taxon>Pelagophyceae</taxon>
        <taxon>Pelagomonadales</taxon>
        <taxon>Aureoumbra</taxon>
    </lineage>
</organism>
<reference evidence="2" key="1">
    <citation type="submission" date="2021-01" db="EMBL/GenBank/DDBJ databases">
        <authorList>
            <person name="Corre E."/>
            <person name="Pelletier E."/>
            <person name="Niang G."/>
            <person name="Scheremetjew M."/>
            <person name="Finn R."/>
            <person name="Kale V."/>
            <person name="Holt S."/>
            <person name="Cochrane G."/>
            <person name="Meng A."/>
            <person name="Brown T."/>
            <person name="Cohen L."/>
        </authorList>
    </citation>
    <scope>NUCLEOTIDE SEQUENCE</scope>
    <source>
        <strain evidence="2">CCMP1510</strain>
    </source>
</reference>
<feature type="region of interest" description="Disordered" evidence="1">
    <location>
        <begin position="1"/>
        <end position="69"/>
    </location>
</feature>
<evidence type="ECO:0000256" key="1">
    <source>
        <dbReference type="SAM" id="MobiDB-lite"/>
    </source>
</evidence>
<name>A0A7S3NQ99_9STRA</name>
<dbReference type="AlphaFoldDB" id="A0A7S3NQ99"/>
<protein>
    <recommendedName>
        <fullName evidence="3">PH domain-containing protein</fullName>
    </recommendedName>
</protein>
<accession>A0A7S3NQ99</accession>
<evidence type="ECO:0000313" key="2">
    <source>
        <dbReference type="EMBL" id="CAE0372300.1"/>
    </source>
</evidence>
<proteinExistence type="predicted"/>
<evidence type="ECO:0008006" key="3">
    <source>
        <dbReference type="Google" id="ProtNLM"/>
    </source>
</evidence>
<gene>
    <name evidence="2" type="ORF">ALAG00032_LOCUS13084</name>
</gene>
<dbReference type="EMBL" id="HBIJ01019980">
    <property type="protein sequence ID" value="CAE0372300.1"/>
    <property type="molecule type" value="Transcribed_RNA"/>
</dbReference>